<sequence length="31" mass="3305">MDMVFLGLGALCFVTVVGLAYGCAALNRRRS</sequence>
<dbReference type="AlphaFoldDB" id="A0A5E7EIA0"/>
<organism evidence="1 2">
    <name type="scientific">Pseudomonas fluorescens</name>
    <dbReference type="NCBI Taxonomy" id="294"/>
    <lineage>
        <taxon>Bacteria</taxon>
        <taxon>Pseudomonadati</taxon>
        <taxon>Pseudomonadota</taxon>
        <taxon>Gammaproteobacteria</taxon>
        <taxon>Pseudomonadales</taxon>
        <taxon>Pseudomonadaceae</taxon>
        <taxon>Pseudomonas</taxon>
    </lineage>
</organism>
<evidence type="ECO:0000313" key="2">
    <source>
        <dbReference type="Proteomes" id="UP000379480"/>
    </source>
</evidence>
<reference evidence="1 2" key="1">
    <citation type="submission" date="2019-09" db="EMBL/GenBank/DDBJ databases">
        <authorList>
            <person name="Chandra G."/>
            <person name="Truman W A."/>
        </authorList>
    </citation>
    <scope>NUCLEOTIDE SEQUENCE [LARGE SCALE GENOMIC DNA]</scope>
    <source>
        <strain evidence="1">PS723</strain>
    </source>
</reference>
<proteinExistence type="predicted"/>
<dbReference type="EMBL" id="CABVHY010000026">
    <property type="protein sequence ID" value="VVO26811.1"/>
    <property type="molecule type" value="Genomic_DNA"/>
</dbReference>
<evidence type="ECO:0000313" key="1">
    <source>
        <dbReference type="EMBL" id="VVO26811.1"/>
    </source>
</evidence>
<dbReference type="Proteomes" id="UP000379480">
    <property type="component" value="Unassembled WGS sequence"/>
</dbReference>
<accession>A0A5E7EIA0</accession>
<name>A0A5E7EIA0_PSEFL</name>
<protein>
    <submittedName>
        <fullName evidence="1">Uncharacterized protein</fullName>
    </submittedName>
</protein>
<gene>
    <name evidence="1" type="ORF">PS723_04664</name>
</gene>